<keyword evidence="4" id="KW-1185">Reference proteome</keyword>
<reference evidence="3 4" key="1">
    <citation type="submission" date="2024-01" db="EMBL/GenBank/DDBJ databases">
        <title>A telomere-to-telomere, gap-free genome of sweet tea (Lithocarpus litseifolius).</title>
        <authorList>
            <person name="Zhou J."/>
        </authorList>
    </citation>
    <scope>NUCLEOTIDE SEQUENCE [LARGE SCALE GENOMIC DNA]</scope>
    <source>
        <strain evidence="3">Zhou-2022a</strain>
        <tissue evidence="3">Leaf</tissue>
    </source>
</reference>
<dbReference type="EMBL" id="JAZDWU010000006">
    <property type="protein sequence ID" value="KAK9998033.1"/>
    <property type="molecule type" value="Genomic_DNA"/>
</dbReference>
<dbReference type="Proteomes" id="UP001459277">
    <property type="component" value="Unassembled WGS sequence"/>
</dbReference>
<feature type="region of interest" description="Disordered" evidence="1">
    <location>
        <begin position="1"/>
        <end position="32"/>
    </location>
</feature>
<feature type="compositionally biased region" description="Basic and acidic residues" evidence="1">
    <location>
        <begin position="104"/>
        <end position="113"/>
    </location>
</feature>
<evidence type="ECO:0000313" key="4">
    <source>
        <dbReference type="Proteomes" id="UP001459277"/>
    </source>
</evidence>
<feature type="domain" description="G-patch" evidence="2">
    <location>
        <begin position="396"/>
        <end position="414"/>
    </location>
</feature>
<name>A0AAW2CJ07_9ROSI</name>
<sequence>MEKATHVEIHNEEEGEGWDERENSDNKRNKQFEKLTTETVAMKEKMEMMQLAFLLAQGMDDCLNNIGGISSKTPIALPQKFKFFDVDKFDGTRDPKIEDAINNGKLEKGESKPPIKKTYRGGAATSKAPKPMNNWVQIDEIERDFSKLMETIEVNMVKVQGIWNDEDEILQNAMAVWGILPKGITELKKRLVEDNVSSITRSGKHFKPSFLEKDHLVRDIEEGSKPTEPKGKEGKGAFLDALNGNEVPRETTPQEVLSLMEVEAPSHPLISFSDKELTLEGATHTRPLQITIKCMGAKVPMVLIDNGTTLTIGLDVEVIICSPLTVRAYDNTSKKGGIGVIISNGEILAPAHGPEKGGSEFQMSGFEFVNMADYGLKDERYTIDLLFYCCHEVIAMMKNIGYMPGMGLGKEGKG</sequence>
<protein>
    <recommendedName>
        <fullName evidence="2">G-patch domain-containing protein</fullName>
    </recommendedName>
</protein>
<comment type="caution">
    <text evidence="3">The sequence shown here is derived from an EMBL/GenBank/DDBJ whole genome shotgun (WGS) entry which is preliminary data.</text>
</comment>
<dbReference type="InterPro" id="IPR000467">
    <property type="entry name" value="G_patch_dom"/>
</dbReference>
<gene>
    <name evidence="3" type="ORF">SO802_017636</name>
</gene>
<dbReference type="GO" id="GO:0003676">
    <property type="term" value="F:nucleic acid binding"/>
    <property type="evidence" value="ECO:0007669"/>
    <property type="project" value="InterPro"/>
</dbReference>
<evidence type="ECO:0000259" key="2">
    <source>
        <dbReference type="PROSITE" id="PS50174"/>
    </source>
</evidence>
<dbReference type="AlphaFoldDB" id="A0AAW2CJ07"/>
<accession>A0AAW2CJ07</accession>
<feature type="region of interest" description="Disordered" evidence="1">
    <location>
        <begin position="104"/>
        <end position="130"/>
    </location>
</feature>
<dbReference type="PROSITE" id="PS50174">
    <property type="entry name" value="G_PATCH"/>
    <property type="match status" value="1"/>
</dbReference>
<evidence type="ECO:0000313" key="3">
    <source>
        <dbReference type="EMBL" id="KAK9998033.1"/>
    </source>
</evidence>
<proteinExistence type="predicted"/>
<evidence type="ECO:0000256" key="1">
    <source>
        <dbReference type="SAM" id="MobiDB-lite"/>
    </source>
</evidence>
<organism evidence="3 4">
    <name type="scientific">Lithocarpus litseifolius</name>
    <dbReference type="NCBI Taxonomy" id="425828"/>
    <lineage>
        <taxon>Eukaryota</taxon>
        <taxon>Viridiplantae</taxon>
        <taxon>Streptophyta</taxon>
        <taxon>Embryophyta</taxon>
        <taxon>Tracheophyta</taxon>
        <taxon>Spermatophyta</taxon>
        <taxon>Magnoliopsida</taxon>
        <taxon>eudicotyledons</taxon>
        <taxon>Gunneridae</taxon>
        <taxon>Pentapetalae</taxon>
        <taxon>rosids</taxon>
        <taxon>fabids</taxon>
        <taxon>Fagales</taxon>
        <taxon>Fagaceae</taxon>
        <taxon>Lithocarpus</taxon>
    </lineage>
</organism>